<reference evidence="3" key="1">
    <citation type="submission" date="2017-02" db="EMBL/GenBank/DDBJ databases">
        <authorList>
            <person name="Varghese N."/>
            <person name="Submissions S."/>
        </authorList>
    </citation>
    <scope>NUCLEOTIDE SEQUENCE [LARGE SCALE GENOMIC DNA]</scope>
    <source>
        <strain evidence="3">ATCC 35199</strain>
    </source>
</reference>
<dbReference type="Pfam" id="PF02663">
    <property type="entry name" value="FmdE"/>
    <property type="match status" value="1"/>
</dbReference>
<dbReference type="PANTHER" id="PTHR39418:SF1">
    <property type="entry name" value="DEHYDROGENASE"/>
    <property type="match status" value="1"/>
</dbReference>
<dbReference type="PIRSF" id="PIRSF006578">
    <property type="entry name" value="FwdE"/>
    <property type="match status" value="1"/>
</dbReference>
<organism evidence="2 3">
    <name type="scientific">Acetoanaerobium noterae</name>
    <dbReference type="NCBI Taxonomy" id="745369"/>
    <lineage>
        <taxon>Bacteria</taxon>
        <taxon>Bacillati</taxon>
        <taxon>Bacillota</taxon>
        <taxon>Clostridia</taxon>
        <taxon>Peptostreptococcales</taxon>
        <taxon>Filifactoraceae</taxon>
        <taxon>Acetoanaerobium</taxon>
    </lineage>
</organism>
<name>A0A1T5D7U0_9FIRM</name>
<feature type="domain" description="Formylmethanofuran dehydrogenase subunit E" evidence="1">
    <location>
        <begin position="11"/>
        <end position="115"/>
    </location>
</feature>
<dbReference type="Proteomes" id="UP000243406">
    <property type="component" value="Unassembled WGS sequence"/>
</dbReference>
<dbReference type="InterPro" id="IPR003814">
    <property type="entry name" value="FmdEsu_dom"/>
</dbReference>
<accession>A0A1T5D7U0</accession>
<gene>
    <name evidence="2" type="ORF">SAMN02745120_2644</name>
</gene>
<dbReference type="EMBL" id="FUYN01000007">
    <property type="protein sequence ID" value="SKB67739.1"/>
    <property type="molecule type" value="Genomic_DNA"/>
</dbReference>
<keyword evidence="3" id="KW-1185">Reference proteome</keyword>
<dbReference type="InterPro" id="IPR053194">
    <property type="entry name" value="tRNA_methyltr_O"/>
</dbReference>
<sequence length="173" mass="20017">MEQLWKDTAKFHGHECPGLAIGFKAALAAREYFGISSTDDEDLVCISENDACGIDAIQYLLKCTVGKGNLLIKMRGKSAYNFFDRTKNRSIRLVLKDMNKDMTREEKQNYILNHDSNELFDYTEVRHQIPERARIFNNVNCSDCGEKLAEHFARIQDNKPVCLDCFTEYKRFD</sequence>
<evidence type="ECO:0000259" key="1">
    <source>
        <dbReference type="Pfam" id="PF02663"/>
    </source>
</evidence>
<dbReference type="InterPro" id="IPR026328">
    <property type="entry name" value="FmdE"/>
</dbReference>
<dbReference type="Gene3D" id="3.30.1330.130">
    <property type="match status" value="1"/>
</dbReference>
<protein>
    <submittedName>
        <fullName evidence="2">Formylmethanofuran dehydrogenase subunit E</fullName>
    </submittedName>
</protein>
<dbReference type="RefSeq" id="WP_079590437.1">
    <property type="nucleotide sequence ID" value="NZ_FUYN01000007.1"/>
</dbReference>
<dbReference type="PANTHER" id="PTHR39418">
    <property type="entry name" value="DEHYDROGENASE-RELATED"/>
    <property type="match status" value="1"/>
</dbReference>
<proteinExistence type="predicted"/>
<dbReference type="OrthoDB" id="9804309at2"/>
<dbReference type="AlphaFoldDB" id="A0A1T5D7U0"/>
<evidence type="ECO:0000313" key="3">
    <source>
        <dbReference type="Proteomes" id="UP000243406"/>
    </source>
</evidence>
<dbReference type="SUPFAM" id="SSF143555">
    <property type="entry name" value="FwdE-like"/>
    <property type="match status" value="1"/>
</dbReference>
<evidence type="ECO:0000313" key="2">
    <source>
        <dbReference type="EMBL" id="SKB67739.1"/>
    </source>
</evidence>